<evidence type="ECO:0000313" key="2">
    <source>
        <dbReference type="Proteomes" id="UP000231152"/>
    </source>
</evidence>
<proteinExistence type="predicted"/>
<reference evidence="1 2" key="1">
    <citation type="submission" date="2017-09" db="EMBL/GenBank/DDBJ databases">
        <title>Depth-based differentiation of microbial function through sediment-hosted aquifers and enrichment of novel symbionts in the deep terrestrial subsurface.</title>
        <authorList>
            <person name="Probst A.J."/>
            <person name="Ladd B."/>
            <person name="Jarett J.K."/>
            <person name="Geller-Mcgrath D.E."/>
            <person name="Sieber C.M."/>
            <person name="Emerson J.B."/>
            <person name="Anantharaman K."/>
            <person name="Thomas B.C."/>
            <person name="Malmstrom R."/>
            <person name="Stieglmeier M."/>
            <person name="Klingl A."/>
            <person name="Woyke T."/>
            <person name="Ryan C.M."/>
            <person name="Banfield J.F."/>
        </authorList>
    </citation>
    <scope>NUCLEOTIDE SEQUENCE [LARGE SCALE GENOMIC DNA]</scope>
    <source>
        <strain evidence="1">CG10_big_fil_rev_8_21_14_0_10_48_11</strain>
    </source>
</reference>
<dbReference type="Gene3D" id="3.30.420.40">
    <property type="match status" value="2"/>
</dbReference>
<dbReference type="AlphaFoldDB" id="A0A2M8LEG5"/>
<dbReference type="CDD" id="cd24049">
    <property type="entry name" value="ASKHA_NBD_PilM"/>
    <property type="match status" value="1"/>
</dbReference>
<dbReference type="InterPro" id="IPR050696">
    <property type="entry name" value="FtsA/MreB"/>
</dbReference>
<dbReference type="PANTHER" id="PTHR32432:SF3">
    <property type="entry name" value="ETHANOLAMINE UTILIZATION PROTEIN EUTJ"/>
    <property type="match status" value="1"/>
</dbReference>
<sequence length="355" mass="38791">MDFSFSLRSPRPPSAFGLDLSDDTLKIAQLRYHGKKITVDVLIEKRLPAKAIVDGEIKNIDAVSEALATVYGEQRHKLISSAIIALPEAQTFITTITVPKKGNTALKQLLQEALPEYLPDSVDKLYIDTQTLSENDTSWIVLVGAAPQILVEPYLAIAERAGVSPLVLDIEPIATANALIPHAETTPKTRAIINLGQRRGNLILHSSGSVLFTASLPISGEAVTEELKEQLKITKEQAEKTKRLCGLDPKKCEGVLRQVLERMVQQLLERIGENQKYYRDHFAAATKIEEIILAGGGAHLIGLDTVLSDALGIPVRLGTLWENVSVETPPELESELRYATVVGLAERALNDEATL</sequence>
<dbReference type="Gene3D" id="3.30.1490.300">
    <property type="match status" value="1"/>
</dbReference>
<accession>A0A2M8LEG5</accession>
<dbReference type="Pfam" id="PF11104">
    <property type="entry name" value="PilM_2"/>
    <property type="match status" value="1"/>
</dbReference>
<dbReference type="PIRSF" id="PIRSF019169">
    <property type="entry name" value="PilM"/>
    <property type="match status" value="1"/>
</dbReference>
<organism evidence="1 2">
    <name type="scientific">Candidatus Uhrbacteria bacterium CG10_big_fil_rev_8_21_14_0_10_48_11</name>
    <dbReference type="NCBI Taxonomy" id="1975037"/>
    <lineage>
        <taxon>Bacteria</taxon>
        <taxon>Candidatus Uhriibacteriota</taxon>
    </lineage>
</organism>
<dbReference type="InterPro" id="IPR005883">
    <property type="entry name" value="PilM"/>
</dbReference>
<comment type="caution">
    <text evidence="1">The sequence shown here is derived from an EMBL/GenBank/DDBJ whole genome shotgun (WGS) entry which is preliminary data.</text>
</comment>
<dbReference type="InterPro" id="IPR043129">
    <property type="entry name" value="ATPase_NBD"/>
</dbReference>
<dbReference type="PANTHER" id="PTHR32432">
    <property type="entry name" value="CELL DIVISION PROTEIN FTSA-RELATED"/>
    <property type="match status" value="1"/>
</dbReference>
<dbReference type="SUPFAM" id="SSF53067">
    <property type="entry name" value="Actin-like ATPase domain"/>
    <property type="match status" value="2"/>
</dbReference>
<gene>
    <name evidence="1" type="ORF">COV04_02720</name>
</gene>
<dbReference type="EMBL" id="PFET01000009">
    <property type="protein sequence ID" value="PJE75833.1"/>
    <property type="molecule type" value="Genomic_DNA"/>
</dbReference>
<dbReference type="Proteomes" id="UP000231152">
    <property type="component" value="Unassembled WGS sequence"/>
</dbReference>
<evidence type="ECO:0000313" key="1">
    <source>
        <dbReference type="EMBL" id="PJE75833.1"/>
    </source>
</evidence>
<protein>
    <recommendedName>
        <fullName evidence="3">SHS2 domain-containing protein</fullName>
    </recommendedName>
</protein>
<name>A0A2M8LEG5_9BACT</name>
<evidence type="ECO:0008006" key="3">
    <source>
        <dbReference type="Google" id="ProtNLM"/>
    </source>
</evidence>